<dbReference type="InterPro" id="IPR036514">
    <property type="entry name" value="SGNH_hydro_sf"/>
</dbReference>
<protein>
    <recommendedName>
        <fullName evidence="2">SGNH hydrolase-type esterase domain-containing protein</fullName>
    </recommendedName>
</protein>
<dbReference type="AlphaFoldDB" id="A0A1B6MUX1"/>
<organism evidence="1">
    <name type="scientific">Graphocephala atropunctata</name>
    <dbReference type="NCBI Taxonomy" id="36148"/>
    <lineage>
        <taxon>Eukaryota</taxon>
        <taxon>Metazoa</taxon>
        <taxon>Ecdysozoa</taxon>
        <taxon>Arthropoda</taxon>
        <taxon>Hexapoda</taxon>
        <taxon>Insecta</taxon>
        <taxon>Pterygota</taxon>
        <taxon>Neoptera</taxon>
        <taxon>Paraneoptera</taxon>
        <taxon>Hemiptera</taxon>
        <taxon>Auchenorrhyncha</taxon>
        <taxon>Membracoidea</taxon>
        <taxon>Cicadellidae</taxon>
        <taxon>Cicadellinae</taxon>
        <taxon>Cicadellini</taxon>
        <taxon>Graphocephala</taxon>
    </lineage>
</organism>
<proteinExistence type="predicted"/>
<reference evidence="1" key="1">
    <citation type="submission" date="2015-11" db="EMBL/GenBank/DDBJ databases">
        <title>De novo transcriptome assembly of four potential Pierce s Disease insect vectors from Arizona vineyards.</title>
        <authorList>
            <person name="Tassone E.E."/>
        </authorList>
    </citation>
    <scope>NUCLEOTIDE SEQUENCE</scope>
</reference>
<evidence type="ECO:0008006" key="2">
    <source>
        <dbReference type="Google" id="ProtNLM"/>
    </source>
</evidence>
<dbReference type="EMBL" id="GEBQ01000249">
    <property type="protein sequence ID" value="JAT39728.1"/>
    <property type="molecule type" value="Transcribed_RNA"/>
</dbReference>
<gene>
    <name evidence="1" type="ORF">g.7337</name>
</gene>
<accession>A0A1B6MUX1</accession>
<dbReference type="SUPFAM" id="SSF52266">
    <property type="entry name" value="SGNH hydrolase"/>
    <property type="match status" value="1"/>
</dbReference>
<dbReference type="Gene3D" id="3.40.50.1110">
    <property type="entry name" value="SGNH hydrolase"/>
    <property type="match status" value="1"/>
</dbReference>
<evidence type="ECO:0000313" key="1">
    <source>
        <dbReference type="EMBL" id="JAT39728.1"/>
    </source>
</evidence>
<name>A0A1B6MUX1_9HEMI</name>
<sequence length="122" mass="13572">MEDETTKNVLNYIGKKHPGKNKLLICSDSHGRNIAWNINNIQNSFEAVGYVKPGGGSEQVLSTLNFDKEKIKNEDVLVLMCGANDVAKNEAQRAVSNITKTLEKLKRYNANVILVDLPTRLT</sequence>